<accession>Q8WQQ7</accession>
<dbReference type="GO" id="GO:0090575">
    <property type="term" value="C:RNA polymerase II transcription regulator complex"/>
    <property type="evidence" value="ECO:0007669"/>
    <property type="project" value="TreeGrafter"/>
</dbReference>
<gene>
    <name evidence="5" type="primary">asense</name>
</gene>
<dbReference type="SUPFAM" id="SSF47459">
    <property type="entry name" value="HLH, helix-loop-helix DNA-binding domain"/>
    <property type="match status" value="1"/>
</dbReference>
<dbReference type="GO" id="GO:0046983">
    <property type="term" value="F:protein dimerization activity"/>
    <property type="evidence" value="ECO:0007669"/>
    <property type="project" value="InterPro"/>
</dbReference>
<dbReference type="InterPro" id="IPR011598">
    <property type="entry name" value="bHLH_dom"/>
</dbReference>
<dbReference type="AlphaFoldDB" id="Q8WQQ7"/>
<feature type="compositionally biased region" description="Polar residues" evidence="3">
    <location>
        <begin position="374"/>
        <end position="387"/>
    </location>
</feature>
<dbReference type="SMART" id="SM00353">
    <property type="entry name" value="HLH"/>
    <property type="match status" value="1"/>
</dbReference>
<keyword evidence="2" id="KW-0238">DNA-binding</keyword>
<dbReference type="EMBL" id="AY061875">
    <property type="protein sequence ID" value="AAL32065.1"/>
    <property type="molecule type" value="Genomic_DNA"/>
</dbReference>
<dbReference type="GO" id="GO:0000977">
    <property type="term" value="F:RNA polymerase II transcription regulatory region sequence-specific DNA binding"/>
    <property type="evidence" value="ECO:0007669"/>
    <property type="project" value="TreeGrafter"/>
</dbReference>
<feature type="compositionally biased region" description="Polar residues" evidence="3">
    <location>
        <begin position="425"/>
        <end position="441"/>
    </location>
</feature>
<dbReference type="PANTHER" id="PTHR13935">
    <property type="entry name" value="ACHAETE-SCUTE TRANSCRIPTION FACTOR-RELATED"/>
    <property type="match status" value="1"/>
</dbReference>
<evidence type="ECO:0000256" key="1">
    <source>
        <dbReference type="ARBA" id="ARBA00022902"/>
    </source>
</evidence>
<dbReference type="Gene3D" id="4.10.280.10">
    <property type="entry name" value="Helix-loop-helix DNA-binding domain"/>
    <property type="match status" value="1"/>
</dbReference>
<dbReference type="CDD" id="cd19744">
    <property type="entry name" value="bHLH_TS_dAS-C_like"/>
    <property type="match status" value="1"/>
</dbReference>
<dbReference type="InterPro" id="IPR015660">
    <property type="entry name" value="MASH1/Ascl1a-like"/>
</dbReference>
<dbReference type="PANTHER" id="PTHR13935:SF106">
    <property type="entry name" value="ACHAETE-SCUTE COMPLEX PROTEIN T5-RELATED"/>
    <property type="match status" value="1"/>
</dbReference>
<keyword evidence="1" id="KW-0524">Neurogenesis</keyword>
<feature type="domain" description="BHLH" evidence="4">
    <location>
        <begin position="174"/>
        <end position="241"/>
    </location>
</feature>
<evidence type="ECO:0000259" key="4">
    <source>
        <dbReference type="PROSITE" id="PS50888"/>
    </source>
</evidence>
<name>Q8WQQ7_CALVI</name>
<feature type="non-terminal residue" evidence="5">
    <location>
        <position position="670"/>
    </location>
</feature>
<evidence type="ECO:0000256" key="3">
    <source>
        <dbReference type="SAM" id="MobiDB-lite"/>
    </source>
</evidence>
<proteinExistence type="predicted"/>
<reference evidence="5" key="1">
    <citation type="journal article" date="2002" name="Development">
        <title>scute expression in Calliphora vicina reveals an ancestral pattern of longitudinal stripes on the thorax of higher Diptera.</title>
        <authorList>
            <person name="Pistillo D."/>
            <person name="Skaer N."/>
            <person name="Simpson P."/>
        </authorList>
    </citation>
    <scope>NUCLEOTIDE SEQUENCE</scope>
</reference>
<sequence length="670" mass="73472">MATLSVLNYNNLSSGLNMKVNNTTTSSNGAINATPMSKTFNKITVQNVLSENNGNSLNITNGNPNAIVRKIKDFGMIGSVNNASGAAILSMNPRKRPLEEKKQTLKPAESKLTPPASKKPKLTKEERAAIRLAKKAAKENSNLIKVDTNVQPLALLQKPKVPGTPGRKGLPLPQAVARRNARERNRVKQVNNGFAALREHIPEEVAEVFETQTHNTGNRGSCKKFSKVDTLRMAVEYIRSLERLLGFDFPVGAGQLNSSSGEESFSLIKDEFNAYSPTELDEQFDDSLSHYDNEEFFSASTSQQQMQLPSSSPIPSQHMDMLPNITTLNGLQYIRIPGTNTYQLLTPDIFVGTASSPPSSTIDEEHFNALIDTNCVSPSSSSTPGIMQQQQQQQQTTTADQQSPSPPSINSTEVIRRRVQETAPVLTTVTNGENINNEGTATLSLSSSSSSTSSSSSLLLSPVPQNQQQQIIPLLTATSSPSTSPVLHQHSQQLHTLSPATTNDQHHQQQQLHQGLRQTCAANQLQQQQFLLPNSTDQQIGTLHMIKQEYEEPSSNIIYQQTSPPQHQQQLPHLQLYHSAMSPPLERQTPTTSTSATSASSSSHMLQQFFPHDQNSSSFYEGIVTMKKELNEVLLNASHGTNVMSDESMIEAIDWWDAHTPKSDGGSLMM</sequence>
<feature type="compositionally biased region" description="Low complexity" evidence="3">
    <location>
        <begin position="591"/>
        <end position="603"/>
    </location>
</feature>
<dbReference type="GO" id="GO:0007399">
    <property type="term" value="P:nervous system development"/>
    <property type="evidence" value="ECO:0007669"/>
    <property type="project" value="UniProtKB-KW"/>
</dbReference>
<feature type="region of interest" description="Disordered" evidence="3">
    <location>
        <begin position="93"/>
        <end position="123"/>
    </location>
</feature>
<feature type="compositionally biased region" description="Low complexity" evidence="3">
    <location>
        <begin position="388"/>
        <end position="403"/>
    </location>
</feature>
<feature type="region of interest" description="Disordered" evidence="3">
    <location>
        <begin position="374"/>
        <end position="464"/>
    </location>
</feature>
<organism evidence="5">
    <name type="scientific">Calliphora vicina</name>
    <name type="common">Blue blowfly</name>
    <name type="synonym">Calliphora erythrocephala</name>
    <dbReference type="NCBI Taxonomy" id="7373"/>
    <lineage>
        <taxon>Eukaryota</taxon>
        <taxon>Metazoa</taxon>
        <taxon>Ecdysozoa</taxon>
        <taxon>Arthropoda</taxon>
        <taxon>Hexapoda</taxon>
        <taxon>Insecta</taxon>
        <taxon>Pterygota</taxon>
        <taxon>Neoptera</taxon>
        <taxon>Endopterygota</taxon>
        <taxon>Diptera</taxon>
        <taxon>Brachycera</taxon>
        <taxon>Muscomorpha</taxon>
        <taxon>Oestroidea</taxon>
        <taxon>Calliphoridae</taxon>
        <taxon>Calliphorinae</taxon>
        <taxon>Calliphora</taxon>
    </lineage>
</organism>
<protein>
    <submittedName>
        <fullName evidence="5">Asense-like protein</fullName>
    </submittedName>
</protein>
<feature type="compositionally biased region" description="Low complexity" evidence="3">
    <location>
        <begin position="442"/>
        <end position="464"/>
    </location>
</feature>
<evidence type="ECO:0000313" key="5">
    <source>
        <dbReference type="EMBL" id="AAL32065.1"/>
    </source>
</evidence>
<dbReference type="Pfam" id="PF00010">
    <property type="entry name" value="HLH"/>
    <property type="match status" value="1"/>
</dbReference>
<dbReference type="InterPro" id="IPR036638">
    <property type="entry name" value="HLH_DNA-bd_sf"/>
</dbReference>
<dbReference type="GO" id="GO:0000981">
    <property type="term" value="F:DNA-binding transcription factor activity, RNA polymerase II-specific"/>
    <property type="evidence" value="ECO:0007669"/>
    <property type="project" value="TreeGrafter"/>
</dbReference>
<feature type="region of interest" description="Disordered" evidence="3">
    <location>
        <begin position="583"/>
        <end position="604"/>
    </location>
</feature>
<evidence type="ECO:0000256" key="2">
    <source>
        <dbReference type="ARBA" id="ARBA00023125"/>
    </source>
</evidence>
<dbReference type="PROSITE" id="PS50888">
    <property type="entry name" value="BHLH"/>
    <property type="match status" value="1"/>
</dbReference>